<protein>
    <submittedName>
        <fullName evidence="1">Uncharacterized protein</fullName>
    </submittedName>
</protein>
<accession>A0ACC1S5P3</accession>
<proteinExistence type="predicted"/>
<gene>
    <name evidence="1" type="ORF">NM688_g7390</name>
</gene>
<sequence length="683" mass="76101">MSSSTLPTKYRPHKPRKAKAQSPHEEREVHLDRPKVHHVTSTTPVTEERPASLPQEIRPKEAPRPPLLDDDDLSESPPSPGISRRVHFPLSLDVTPAQSHPVHHAEKSPATPIKHSRIPSTGNRATVMDVAQVFSEHEQYTHVLSPNTVVTSSLEHDPSKLGPPLAEEELSCKPNVKSMVANWGPHNIAPTHADASAHNGASAHVGAEKRKSSHEKYSAFALPPLAEEKTPVPSPVGTLTKGTIPPSIESVLREEQPEALSNPQPAPTLEIEKHEIKVPEEPPLHLDIVDEQLPTVDVDALLVDNSGYKADPDVQTISVEVMSIVGASATPISRDTNVFYDTETLAIIHRSKAKLSGLVSTKVWAWRGVRSQSGEKEERKLQELARRYNTPLIPVEQYAEPAELVQVLGGQLATRQGSRAHWTTENTAMHMVRSVDNLTYIDELELSIRNLCSGFSYCLSLLETFYVWHGRGSTVQERQAALTYARNLASQPSNVIELSEESGDDDEMFWIILGEGDYGKADYWRWKSTSESWRARVWLVDTRQNDGIVRPIETFKAVSAVHDHVYIVDCLWEYFVLVGPEARGRRKDIRLALDVASKMSTKLAPTRPYAPTVHVLVLPSRLPIDLRLAFRDMDESYLNQGSVPEHMNLLAAKDAFEHLQKTSWERGLLTDPTMLPLGLADIY</sequence>
<reference evidence="1" key="1">
    <citation type="submission" date="2022-07" db="EMBL/GenBank/DDBJ databases">
        <title>Genome Sequence of Phlebia brevispora.</title>
        <authorList>
            <person name="Buettner E."/>
        </authorList>
    </citation>
    <scope>NUCLEOTIDE SEQUENCE</scope>
    <source>
        <strain evidence="1">MPL23</strain>
    </source>
</reference>
<name>A0ACC1S5P3_9APHY</name>
<evidence type="ECO:0000313" key="2">
    <source>
        <dbReference type="Proteomes" id="UP001148662"/>
    </source>
</evidence>
<organism evidence="1 2">
    <name type="scientific">Phlebia brevispora</name>
    <dbReference type="NCBI Taxonomy" id="194682"/>
    <lineage>
        <taxon>Eukaryota</taxon>
        <taxon>Fungi</taxon>
        <taxon>Dikarya</taxon>
        <taxon>Basidiomycota</taxon>
        <taxon>Agaricomycotina</taxon>
        <taxon>Agaricomycetes</taxon>
        <taxon>Polyporales</taxon>
        <taxon>Meruliaceae</taxon>
        <taxon>Phlebia</taxon>
    </lineage>
</organism>
<comment type="caution">
    <text evidence="1">The sequence shown here is derived from an EMBL/GenBank/DDBJ whole genome shotgun (WGS) entry which is preliminary data.</text>
</comment>
<evidence type="ECO:0000313" key="1">
    <source>
        <dbReference type="EMBL" id="KAJ3532677.1"/>
    </source>
</evidence>
<dbReference type="EMBL" id="JANHOG010001718">
    <property type="protein sequence ID" value="KAJ3532677.1"/>
    <property type="molecule type" value="Genomic_DNA"/>
</dbReference>
<dbReference type="Proteomes" id="UP001148662">
    <property type="component" value="Unassembled WGS sequence"/>
</dbReference>
<keyword evidence="2" id="KW-1185">Reference proteome</keyword>